<dbReference type="Pfam" id="PF15009">
    <property type="entry name" value="STING_LBD"/>
    <property type="match status" value="1"/>
</dbReference>
<evidence type="ECO:0000256" key="1">
    <source>
        <dbReference type="SAM" id="SignalP"/>
    </source>
</evidence>
<feature type="signal peptide" evidence="1">
    <location>
        <begin position="1"/>
        <end position="25"/>
    </location>
</feature>
<reference evidence="3 4" key="1">
    <citation type="submission" date="2023-09" db="EMBL/GenBank/DDBJ databases">
        <title>Nesidiocoris tenuis whole genome shotgun sequence.</title>
        <authorList>
            <person name="Shibata T."/>
            <person name="Shimoda M."/>
            <person name="Kobayashi T."/>
            <person name="Uehara T."/>
        </authorList>
    </citation>
    <scope>NUCLEOTIDE SEQUENCE [LARGE SCALE GENOMIC DNA]</scope>
    <source>
        <strain evidence="3 4">Japan</strain>
    </source>
</reference>
<keyword evidence="4" id="KW-1185">Reference proteome</keyword>
<keyword evidence="3" id="KW-0472">Membrane</keyword>
<name>A0ABN7AJF9_9HEMI</name>
<proteinExistence type="predicted"/>
<protein>
    <submittedName>
        <fullName evidence="3">Transmembrane protein 173</fullName>
    </submittedName>
</protein>
<dbReference type="PANTHER" id="PTHR34339:SF1">
    <property type="entry name" value="STIMULATOR OF INTERFERON GENES PROTEIN"/>
    <property type="match status" value="1"/>
</dbReference>
<dbReference type="Gene3D" id="3.40.50.12100">
    <property type="entry name" value="Stimulator of interferon genes protein"/>
    <property type="match status" value="1"/>
</dbReference>
<dbReference type="InterPro" id="IPR055432">
    <property type="entry name" value="STING_LBD"/>
</dbReference>
<feature type="domain" description="STING ligand-binding" evidence="2">
    <location>
        <begin position="46"/>
        <end position="218"/>
    </location>
</feature>
<dbReference type="InterPro" id="IPR029158">
    <property type="entry name" value="STING"/>
</dbReference>
<feature type="chain" id="PRO_5045156918" evidence="1">
    <location>
        <begin position="26"/>
        <end position="244"/>
    </location>
</feature>
<dbReference type="EMBL" id="AP028911">
    <property type="protein sequence ID" value="BES92398.1"/>
    <property type="molecule type" value="Genomic_DNA"/>
</dbReference>
<dbReference type="PANTHER" id="PTHR34339">
    <property type="entry name" value="STIMULATOR OF INTERFERON GENES PROTEIN"/>
    <property type="match status" value="1"/>
</dbReference>
<dbReference type="Proteomes" id="UP001307889">
    <property type="component" value="Chromosome 3"/>
</dbReference>
<gene>
    <name evidence="3" type="ORF">NTJ_05207</name>
</gene>
<keyword evidence="1" id="KW-0732">Signal</keyword>
<evidence type="ECO:0000259" key="2">
    <source>
        <dbReference type="Pfam" id="PF15009"/>
    </source>
</evidence>
<accession>A0ABN7AJF9</accession>
<evidence type="ECO:0000313" key="3">
    <source>
        <dbReference type="EMBL" id="BES92398.1"/>
    </source>
</evidence>
<evidence type="ECO:0000313" key="4">
    <source>
        <dbReference type="Proteomes" id="UP001307889"/>
    </source>
</evidence>
<sequence>MVWRSWACAVCVVATLAFFWRSKKSSKFNQDVAHENFDYLSKWGLDYASAMVDSYFYGYLHLVLPPNLADNVGFEKRVQMYKRDQKLTDNPFPNKMFVVVHKSGFSPNSYEDELPDVFWARNKLVFDVEGRSGIRRRTYQSPVYRVKTNFDSPSEINVVVEGAQCLRQLYESSLRNPVVKEFSGKIIQTFMDKMTEKIENDPQCRGKCELIFLDDSPGSEHAGRAGYEWLASELIRRTLPKKSS</sequence>
<organism evidence="3 4">
    <name type="scientific">Nesidiocoris tenuis</name>
    <dbReference type="NCBI Taxonomy" id="355587"/>
    <lineage>
        <taxon>Eukaryota</taxon>
        <taxon>Metazoa</taxon>
        <taxon>Ecdysozoa</taxon>
        <taxon>Arthropoda</taxon>
        <taxon>Hexapoda</taxon>
        <taxon>Insecta</taxon>
        <taxon>Pterygota</taxon>
        <taxon>Neoptera</taxon>
        <taxon>Paraneoptera</taxon>
        <taxon>Hemiptera</taxon>
        <taxon>Heteroptera</taxon>
        <taxon>Panheteroptera</taxon>
        <taxon>Cimicomorpha</taxon>
        <taxon>Miridae</taxon>
        <taxon>Dicyphina</taxon>
        <taxon>Nesidiocoris</taxon>
    </lineage>
</organism>
<dbReference type="InterPro" id="IPR038623">
    <property type="entry name" value="STING_C_sf"/>
</dbReference>
<keyword evidence="3" id="KW-0812">Transmembrane</keyword>